<dbReference type="Proteomes" id="UP000622017">
    <property type="component" value="Unassembled WGS sequence"/>
</dbReference>
<dbReference type="InterPro" id="IPR026444">
    <property type="entry name" value="Secre_tail"/>
</dbReference>
<sequence>MSKVFTEKSSVILMLLLVLVTGKSFANEVIKVSDNFYHIDDKKRIIVVNQKINNENSGLNEYKSKILLDKTYELGEPTNYFDQTKSYIVKFDNVSYTLYFTELPIININTRNTIVDAPSVFADFSISETNGNVSNYAVGIEYRGGTSQSRPKKSYELSFLTDTLSAASRDVSFLGMRNDNKWNLQALYNEPLRTRSKVSNELWLDMHSLYYKDKEPEAKCGISMAYTEVFVNNEYKGVYALSERVDRKQLKLKKYSNSITGELYKGSYWDKPVVYSGLYDFNNSKLDWGGFEYKHPDEKTDWSNIYSFVDFVINSDDQKFNEEYAKKFNIDNAVDYFILLNLLRAGDNTGKNLYIAKYKVGEPYYYVPWDLDGVFGTDWTGGNSSYTEDILSNGFYDRLLKDRSATGFCSKLATRWRELRGSVITEEYIMAKFKRDNEYLKNSNAYEREMIAWDEYTYKDSGMLYIQVWLKNRLAYLDKTFGQYESVLSAKTSQNDLLKIYPNPASSYLLVDCGSQSYELCMQDINGRVVKAYTLTGRENTVDVSDMPKGMYIATLKNNKETIKKKVILR</sequence>
<evidence type="ECO:0000313" key="2">
    <source>
        <dbReference type="EMBL" id="MBC6612945.1"/>
    </source>
</evidence>
<protein>
    <submittedName>
        <fullName evidence="2">CotH kinase family protein</fullName>
    </submittedName>
</protein>
<accession>A0ABR7MPE6</accession>
<proteinExistence type="predicted"/>
<comment type="caution">
    <text evidence="2">The sequence shown here is derived from an EMBL/GenBank/DDBJ whole genome shotgun (WGS) entry which is preliminary data.</text>
</comment>
<organism evidence="2 3">
    <name type="scientific">Hymenobacter citatus</name>
    <dbReference type="NCBI Taxonomy" id="2763506"/>
    <lineage>
        <taxon>Bacteria</taxon>
        <taxon>Pseudomonadati</taxon>
        <taxon>Bacteroidota</taxon>
        <taxon>Cytophagia</taxon>
        <taxon>Cytophagales</taxon>
        <taxon>Hymenobacteraceae</taxon>
        <taxon>Hymenobacter</taxon>
    </lineage>
</organism>
<dbReference type="Pfam" id="PF08757">
    <property type="entry name" value="CotH"/>
    <property type="match status" value="1"/>
</dbReference>
<keyword evidence="3" id="KW-1185">Reference proteome</keyword>
<evidence type="ECO:0000259" key="1">
    <source>
        <dbReference type="Pfam" id="PF18962"/>
    </source>
</evidence>
<evidence type="ECO:0000313" key="3">
    <source>
        <dbReference type="Proteomes" id="UP000622017"/>
    </source>
</evidence>
<gene>
    <name evidence="2" type="ORF">H8B15_18635</name>
</gene>
<name>A0ABR7MPE6_9BACT</name>
<dbReference type="PANTHER" id="PTHR40050">
    <property type="entry name" value="INNER SPORE COAT PROTEIN H"/>
    <property type="match status" value="1"/>
</dbReference>
<dbReference type="NCBIfam" id="TIGR04183">
    <property type="entry name" value="Por_Secre_tail"/>
    <property type="match status" value="1"/>
</dbReference>
<dbReference type="GO" id="GO:0016301">
    <property type="term" value="F:kinase activity"/>
    <property type="evidence" value="ECO:0007669"/>
    <property type="project" value="UniProtKB-KW"/>
</dbReference>
<feature type="domain" description="Secretion system C-terminal sorting" evidence="1">
    <location>
        <begin position="500"/>
        <end position="568"/>
    </location>
</feature>
<reference evidence="2 3" key="1">
    <citation type="submission" date="2020-08" db="EMBL/GenBank/DDBJ databases">
        <title>Hymenobacter sp.</title>
        <authorList>
            <person name="Kim M.K."/>
        </authorList>
    </citation>
    <scope>NUCLEOTIDE SEQUENCE [LARGE SCALE GENOMIC DNA]</scope>
    <source>
        <strain evidence="2 3">BT507</strain>
    </source>
</reference>
<dbReference type="PANTHER" id="PTHR40050:SF1">
    <property type="entry name" value="INNER SPORE COAT PROTEIN H"/>
    <property type="match status" value="1"/>
</dbReference>
<keyword evidence="2" id="KW-0418">Kinase</keyword>
<dbReference type="RefSeq" id="WP_187321165.1">
    <property type="nucleotide sequence ID" value="NZ_JACSCY010000020.1"/>
</dbReference>
<dbReference type="EMBL" id="JACSCY010000020">
    <property type="protein sequence ID" value="MBC6612945.1"/>
    <property type="molecule type" value="Genomic_DNA"/>
</dbReference>
<dbReference type="Pfam" id="PF18962">
    <property type="entry name" value="Por_Secre_tail"/>
    <property type="match status" value="1"/>
</dbReference>
<keyword evidence="2" id="KW-0808">Transferase</keyword>
<dbReference type="InterPro" id="IPR014867">
    <property type="entry name" value="Spore_coat_CotH_CotH2/3/7"/>
</dbReference>